<dbReference type="EMBL" id="QRGO01000001">
    <property type="protein sequence ID" value="RDV04940.1"/>
    <property type="molecule type" value="Genomic_DNA"/>
</dbReference>
<keyword evidence="10 13" id="KW-0067">ATP-binding</keyword>
<evidence type="ECO:0000256" key="9">
    <source>
        <dbReference type="ARBA" id="ARBA00022777"/>
    </source>
</evidence>
<dbReference type="RefSeq" id="WP_115516967.1">
    <property type="nucleotide sequence ID" value="NZ_QRGO01000001.1"/>
</dbReference>
<dbReference type="HAMAP" id="MF_00409">
    <property type="entry name" value="LpxK"/>
    <property type="match status" value="1"/>
</dbReference>
<evidence type="ECO:0000256" key="3">
    <source>
        <dbReference type="ARBA" id="ARBA00012071"/>
    </source>
</evidence>
<gene>
    <name evidence="13" type="primary">lpxK</name>
    <name evidence="14" type="ORF">DXH78_10420</name>
</gene>
<comment type="catalytic activity">
    <reaction evidence="13">
        <text>a lipid A disaccharide + ATP = a lipid IVA + ADP + H(+)</text>
        <dbReference type="Rhea" id="RHEA:67840"/>
        <dbReference type="ChEBI" id="CHEBI:15378"/>
        <dbReference type="ChEBI" id="CHEBI:30616"/>
        <dbReference type="ChEBI" id="CHEBI:176343"/>
        <dbReference type="ChEBI" id="CHEBI:176425"/>
        <dbReference type="ChEBI" id="CHEBI:456216"/>
        <dbReference type="EC" id="2.7.1.130"/>
    </reaction>
</comment>
<feature type="binding site" evidence="13">
    <location>
        <begin position="51"/>
        <end position="58"/>
    </location>
    <ligand>
        <name>ATP</name>
        <dbReference type="ChEBI" id="CHEBI:30616"/>
    </ligand>
</feature>
<dbReference type="Proteomes" id="UP000263993">
    <property type="component" value="Unassembled WGS sequence"/>
</dbReference>
<keyword evidence="15" id="KW-1185">Reference proteome</keyword>
<name>A0A371BBL0_9BRAD</name>
<keyword evidence="6 13" id="KW-0441">Lipid A biosynthesis</keyword>
<keyword evidence="7 13" id="KW-0808">Transferase</keyword>
<dbReference type="GO" id="GO:0009029">
    <property type="term" value="F:lipid-A 4'-kinase activity"/>
    <property type="evidence" value="ECO:0007669"/>
    <property type="project" value="UniProtKB-UniRule"/>
</dbReference>
<evidence type="ECO:0000256" key="10">
    <source>
        <dbReference type="ARBA" id="ARBA00022840"/>
    </source>
</evidence>
<comment type="caution">
    <text evidence="14">The sequence shown here is derived from an EMBL/GenBank/DDBJ whole genome shotgun (WGS) entry which is preliminary data.</text>
</comment>
<comment type="similarity">
    <text evidence="13">Belongs to the LpxK family.</text>
</comment>
<dbReference type="OrthoDB" id="9766423at2"/>
<evidence type="ECO:0000256" key="2">
    <source>
        <dbReference type="ARBA" id="ARBA00004870"/>
    </source>
</evidence>
<dbReference type="AlphaFoldDB" id="A0A371BBL0"/>
<keyword evidence="9 13" id="KW-0418">Kinase</keyword>
<dbReference type="GO" id="GO:0005524">
    <property type="term" value="F:ATP binding"/>
    <property type="evidence" value="ECO:0007669"/>
    <property type="project" value="UniProtKB-UniRule"/>
</dbReference>
<evidence type="ECO:0000256" key="5">
    <source>
        <dbReference type="ARBA" id="ARBA00022516"/>
    </source>
</evidence>
<dbReference type="GO" id="GO:0005886">
    <property type="term" value="C:plasma membrane"/>
    <property type="evidence" value="ECO:0007669"/>
    <property type="project" value="TreeGrafter"/>
</dbReference>
<sequence>MREPAFWWRPPGLVSSLLAPLGAAYGIIAERRMTLRGSVAGVPVICVGNFTLGGTGKTPTALMLAAVLRDMGATPFFLTRGYGGSVEGPHPVDHDKDSAAQVGDEALLLARAAPTVVARDRVLGAAFAKAMGASVVIMDDGLQNPTLAKTLTIAVVDARRGIGNGQVFPAGPLRAPLNIQMTRCEALLVVGDGEAARPVVSRAGPRPVLRGRLTPDPAAVTALHARNVLAFAGIGDPDKFFATAEQSGIVIAQRRAFADHHRFSAEEAADLVMSAEREGLSLLTTAKDHARMAGDPALAALAAKAHVLPVTMVVEEKEALRRLLARALA</sequence>
<evidence type="ECO:0000313" key="15">
    <source>
        <dbReference type="Proteomes" id="UP000263993"/>
    </source>
</evidence>
<comment type="pathway">
    <text evidence="2 13">Glycolipid biosynthesis; lipid IV(A) biosynthesis; lipid IV(A) from (3R)-3-hydroxytetradecanoyl-[acyl-carrier-protein] and UDP-N-acetyl-alpha-D-glucosamine: step 6/6.</text>
</comment>
<organism evidence="14 15">
    <name type="scientific">Undibacter mobilis</name>
    <dbReference type="NCBI Taxonomy" id="2292256"/>
    <lineage>
        <taxon>Bacteria</taxon>
        <taxon>Pseudomonadati</taxon>
        <taxon>Pseudomonadota</taxon>
        <taxon>Alphaproteobacteria</taxon>
        <taxon>Hyphomicrobiales</taxon>
        <taxon>Nitrobacteraceae</taxon>
        <taxon>Undibacter</taxon>
    </lineage>
</organism>
<dbReference type="InterPro" id="IPR003758">
    <property type="entry name" value="LpxK"/>
</dbReference>
<keyword evidence="8 13" id="KW-0547">Nucleotide-binding</keyword>
<reference evidence="15" key="1">
    <citation type="submission" date="2018-08" db="EMBL/GenBank/DDBJ databases">
        <authorList>
            <person name="Kim S.-J."/>
            <person name="Jung G.-Y."/>
        </authorList>
    </citation>
    <scope>NUCLEOTIDE SEQUENCE [LARGE SCALE GENOMIC DNA]</scope>
    <source>
        <strain evidence="15">GY_H</strain>
    </source>
</reference>
<dbReference type="PANTHER" id="PTHR42724">
    <property type="entry name" value="TETRAACYLDISACCHARIDE 4'-KINASE"/>
    <property type="match status" value="1"/>
</dbReference>
<evidence type="ECO:0000256" key="6">
    <source>
        <dbReference type="ARBA" id="ARBA00022556"/>
    </source>
</evidence>
<keyword evidence="5 13" id="KW-0444">Lipid biosynthesis</keyword>
<proteinExistence type="inferred from homology"/>
<evidence type="ECO:0000256" key="12">
    <source>
        <dbReference type="ARBA" id="ARBA00029757"/>
    </source>
</evidence>
<evidence type="ECO:0000256" key="8">
    <source>
        <dbReference type="ARBA" id="ARBA00022741"/>
    </source>
</evidence>
<dbReference type="EC" id="2.7.1.130" evidence="3 13"/>
<keyword evidence="11 13" id="KW-0443">Lipid metabolism</keyword>
<dbReference type="GO" id="GO:0009245">
    <property type="term" value="P:lipid A biosynthetic process"/>
    <property type="evidence" value="ECO:0007669"/>
    <property type="project" value="UniProtKB-UniRule"/>
</dbReference>
<dbReference type="PANTHER" id="PTHR42724:SF1">
    <property type="entry name" value="TETRAACYLDISACCHARIDE 4'-KINASE, MITOCHONDRIAL-RELATED"/>
    <property type="match status" value="1"/>
</dbReference>
<dbReference type="NCBIfam" id="TIGR00682">
    <property type="entry name" value="lpxK"/>
    <property type="match status" value="1"/>
</dbReference>
<protein>
    <recommendedName>
        <fullName evidence="4 13">Tetraacyldisaccharide 4'-kinase</fullName>
        <ecNumber evidence="3 13">2.7.1.130</ecNumber>
    </recommendedName>
    <alternativeName>
        <fullName evidence="12 13">Lipid A 4'-kinase</fullName>
    </alternativeName>
</protein>
<evidence type="ECO:0000256" key="4">
    <source>
        <dbReference type="ARBA" id="ARBA00016436"/>
    </source>
</evidence>
<evidence type="ECO:0000256" key="11">
    <source>
        <dbReference type="ARBA" id="ARBA00023098"/>
    </source>
</evidence>
<dbReference type="UniPathway" id="UPA00359">
    <property type="reaction ID" value="UER00482"/>
</dbReference>
<accession>A0A371BBL0</accession>
<evidence type="ECO:0000313" key="14">
    <source>
        <dbReference type="EMBL" id="RDV04940.1"/>
    </source>
</evidence>
<comment type="function">
    <text evidence="1 13">Transfers the gamma-phosphate of ATP to the 4'-position of a tetraacyldisaccharide 1-phosphate intermediate (termed DS-1-P) to form tetraacyldisaccharide 1,4'-bis-phosphate (lipid IVA).</text>
</comment>
<evidence type="ECO:0000256" key="1">
    <source>
        <dbReference type="ARBA" id="ARBA00002274"/>
    </source>
</evidence>
<dbReference type="GO" id="GO:0009244">
    <property type="term" value="P:lipopolysaccharide core region biosynthetic process"/>
    <property type="evidence" value="ECO:0007669"/>
    <property type="project" value="TreeGrafter"/>
</dbReference>
<evidence type="ECO:0000256" key="7">
    <source>
        <dbReference type="ARBA" id="ARBA00022679"/>
    </source>
</evidence>
<dbReference type="InterPro" id="IPR027417">
    <property type="entry name" value="P-loop_NTPase"/>
</dbReference>
<evidence type="ECO:0000256" key="13">
    <source>
        <dbReference type="HAMAP-Rule" id="MF_00409"/>
    </source>
</evidence>
<dbReference type="Pfam" id="PF02606">
    <property type="entry name" value="LpxK"/>
    <property type="match status" value="1"/>
</dbReference>
<dbReference type="SUPFAM" id="SSF52540">
    <property type="entry name" value="P-loop containing nucleoside triphosphate hydrolases"/>
    <property type="match status" value="1"/>
</dbReference>